<dbReference type="RefSeq" id="WP_022684504.1">
    <property type="nucleotide sequence ID" value="NZ_BBQY01000058.1"/>
</dbReference>
<feature type="domain" description="Zinc finger DksA/TraR C4-type" evidence="5">
    <location>
        <begin position="79"/>
        <end position="110"/>
    </location>
</feature>
<dbReference type="SUPFAM" id="SSF57716">
    <property type="entry name" value="Glucocorticoid receptor-like (DNA-binding domain)"/>
    <property type="match status" value="1"/>
</dbReference>
<dbReference type="Gene3D" id="1.20.120.910">
    <property type="entry name" value="DksA, coiled-coil domain"/>
    <property type="match status" value="1"/>
</dbReference>
<evidence type="ECO:0000256" key="1">
    <source>
        <dbReference type="ARBA" id="ARBA00022723"/>
    </source>
</evidence>
<dbReference type="InterPro" id="IPR000962">
    <property type="entry name" value="Znf_DskA_TraR"/>
</dbReference>
<dbReference type="Proteomes" id="UP000290975">
    <property type="component" value="Unassembled WGS sequence"/>
</dbReference>
<evidence type="ECO:0000256" key="2">
    <source>
        <dbReference type="ARBA" id="ARBA00022771"/>
    </source>
</evidence>
<dbReference type="EMBL" id="BBQY01000058">
    <property type="protein sequence ID" value="GBH32989.1"/>
    <property type="molecule type" value="Genomic_DNA"/>
</dbReference>
<evidence type="ECO:0000313" key="7">
    <source>
        <dbReference type="Proteomes" id="UP000290975"/>
    </source>
</evidence>
<organism evidence="6 7">
    <name type="scientific">Sphingobium xenophagum</name>
    <dbReference type="NCBI Taxonomy" id="121428"/>
    <lineage>
        <taxon>Bacteria</taxon>
        <taxon>Pseudomonadati</taxon>
        <taxon>Pseudomonadota</taxon>
        <taxon>Alphaproteobacteria</taxon>
        <taxon>Sphingomonadales</taxon>
        <taxon>Sphingomonadaceae</taxon>
        <taxon>Sphingobium</taxon>
    </lineage>
</organism>
<keyword evidence="2" id="KW-0863">Zinc-finger</keyword>
<sequence length="112" mass="12489">MDLDPNAVRQRLLARRAALVDEDRLSEADRAPVTLDQESVGRLSRIDAMQVQAMALASQRRRAQERERIDAALKRIDSGEYGWCVTCGEEIAIARLDHAPEVPTCLECARGT</sequence>
<protein>
    <submittedName>
        <fullName evidence="6">DnaK suppressor protein</fullName>
    </submittedName>
</protein>
<name>A0A401J8K0_SPHXE</name>
<evidence type="ECO:0000256" key="3">
    <source>
        <dbReference type="ARBA" id="ARBA00022833"/>
    </source>
</evidence>
<keyword evidence="7" id="KW-1185">Reference proteome</keyword>
<dbReference type="AlphaFoldDB" id="A0A401J8K0"/>
<comment type="caution">
    <text evidence="6">The sequence shown here is derived from an EMBL/GenBank/DDBJ whole genome shotgun (WGS) entry which is preliminary data.</text>
</comment>
<dbReference type="PANTHER" id="PTHR33823">
    <property type="entry name" value="RNA POLYMERASE-BINDING TRANSCRIPTION FACTOR DKSA-RELATED"/>
    <property type="match status" value="1"/>
</dbReference>
<evidence type="ECO:0000256" key="4">
    <source>
        <dbReference type="PROSITE-ProRule" id="PRU00510"/>
    </source>
</evidence>
<reference evidence="6 7" key="1">
    <citation type="submission" date="2014-12" db="EMBL/GenBank/DDBJ databases">
        <title>Whole genome sequencing of Sphingobium xenophagum OW59.</title>
        <authorList>
            <person name="Ohta Y."/>
            <person name="Nishi S."/>
            <person name="Hatada Y."/>
        </authorList>
    </citation>
    <scope>NUCLEOTIDE SEQUENCE [LARGE SCALE GENOMIC DNA]</scope>
    <source>
        <strain evidence="6 7">OW59</strain>
    </source>
</reference>
<keyword evidence="3" id="KW-0862">Zinc</keyword>
<dbReference type="PANTHER" id="PTHR33823:SF4">
    <property type="entry name" value="GENERAL STRESS PROTEIN 16O"/>
    <property type="match status" value="1"/>
</dbReference>
<accession>A0A401J8K0</accession>
<evidence type="ECO:0000313" key="6">
    <source>
        <dbReference type="EMBL" id="GBH32989.1"/>
    </source>
</evidence>
<proteinExistence type="predicted"/>
<dbReference type="GO" id="GO:0008270">
    <property type="term" value="F:zinc ion binding"/>
    <property type="evidence" value="ECO:0007669"/>
    <property type="project" value="UniProtKB-KW"/>
</dbReference>
<feature type="zinc finger region" description="dksA C4-type" evidence="4">
    <location>
        <begin position="84"/>
        <end position="108"/>
    </location>
</feature>
<gene>
    <name evidence="6" type="ORF">MBESOW_P4397</name>
</gene>
<dbReference type="Pfam" id="PF01258">
    <property type="entry name" value="zf-dskA_traR"/>
    <property type="match status" value="1"/>
</dbReference>
<evidence type="ECO:0000259" key="5">
    <source>
        <dbReference type="Pfam" id="PF01258"/>
    </source>
</evidence>
<dbReference type="PROSITE" id="PS51128">
    <property type="entry name" value="ZF_DKSA_2"/>
    <property type="match status" value="1"/>
</dbReference>
<keyword evidence="1" id="KW-0479">Metal-binding</keyword>